<comment type="caution">
    <text evidence="1">The sequence shown here is derived from an EMBL/GenBank/DDBJ whole genome shotgun (WGS) entry which is preliminary data.</text>
</comment>
<protein>
    <submittedName>
        <fullName evidence="1">Uncharacterized protein</fullName>
    </submittedName>
</protein>
<keyword evidence="2" id="KW-1185">Reference proteome</keyword>
<dbReference type="AlphaFoldDB" id="A0A844D9J0"/>
<name>A0A844D9J0_9BURK</name>
<accession>A0A844D9J0</accession>
<gene>
    <name evidence="1" type="ORF">GJ698_22245</name>
</gene>
<organism evidence="1 2">
    <name type="scientific">Duganella aquatilis</name>
    <dbReference type="NCBI Taxonomy" id="2666082"/>
    <lineage>
        <taxon>Bacteria</taxon>
        <taxon>Pseudomonadati</taxon>
        <taxon>Pseudomonadota</taxon>
        <taxon>Betaproteobacteria</taxon>
        <taxon>Burkholderiales</taxon>
        <taxon>Oxalobacteraceae</taxon>
        <taxon>Telluria group</taxon>
        <taxon>Duganella</taxon>
    </lineage>
</organism>
<dbReference type="Proteomes" id="UP000439986">
    <property type="component" value="Unassembled WGS sequence"/>
</dbReference>
<evidence type="ECO:0000313" key="2">
    <source>
        <dbReference type="Proteomes" id="UP000439986"/>
    </source>
</evidence>
<dbReference type="RefSeq" id="WP_154360050.1">
    <property type="nucleotide sequence ID" value="NZ_WKJL01000019.1"/>
</dbReference>
<reference evidence="1 2" key="1">
    <citation type="submission" date="2019-11" db="EMBL/GenBank/DDBJ databases">
        <title>Novel species isolated from a subtropical stream in China.</title>
        <authorList>
            <person name="Lu H."/>
        </authorList>
    </citation>
    <scope>NUCLEOTIDE SEQUENCE [LARGE SCALE GENOMIC DNA]</scope>
    <source>
        <strain evidence="1 2">FT26W</strain>
    </source>
</reference>
<sequence>MANHELPRRESAAHLALRALQNIGGMATTPEIMRVRNWRGSQFTFCRDAIDRLERCGLINVLGAKCTVTDAGRQYLGIPVESRPVAAVPVGPRYVAPRRELNLAKHFPPRPQRPEGDEFRDIPSVMAGQRIEYRSGRA</sequence>
<proteinExistence type="predicted"/>
<evidence type="ECO:0000313" key="1">
    <source>
        <dbReference type="EMBL" id="MRW86795.1"/>
    </source>
</evidence>
<dbReference type="EMBL" id="WKJL01000019">
    <property type="protein sequence ID" value="MRW86795.1"/>
    <property type="molecule type" value="Genomic_DNA"/>
</dbReference>